<proteinExistence type="predicted"/>
<evidence type="ECO:0000313" key="3">
    <source>
        <dbReference type="Proteomes" id="UP000597762"/>
    </source>
</evidence>
<reference evidence="2" key="1">
    <citation type="submission" date="2021-01" db="EMBL/GenBank/DDBJ databases">
        <authorList>
            <person name="Li R."/>
            <person name="Bekaert M."/>
        </authorList>
    </citation>
    <scope>NUCLEOTIDE SEQUENCE</scope>
    <source>
        <strain evidence="2">Farmed</strain>
    </source>
</reference>
<dbReference type="Proteomes" id="UP000597762">
    <property type="component" value="Unassembled WGS sequence"/>
</dbReference>
<name>A0A812EHX1_ACAPH</name>
<feature type="transmembrane region" description="Helical" evidence="1">
    <location>
        <begin position="48"/>
        <end position="69"/>
    </location>
</feature>
<evidence type="ECO:0000256" key="1">
    <source>
        <dbReference type="SAM" id="Phobius"/>
    </source>
</evidence>
<feature type="transmembrane region" description="Helical" evidence="1">
    <location>
        <begin position="166"/>
        <end position="188"/>
    </location>
</feature>
<sequence>MSGRVSRPTNDVLFTSDEPLISYIWPRQSSNTCCSFCNDIFLPSPFHYLLLVFFPFYLCRYCSSLPAIFSFKFFLKISSHFFLLFMVFYFIFFYFYPLPFTPFFSFFSVSVFSIAHSFFPCHFSLSNFFFEFLHIFFLSLVVLYILASPFHFPFLAFSPFCLFRSILFHVLPIFFLEFFLRISSYFFFSH</sequence>
<evidence type="ECO:0000313" key="2">
    <source>
        <dbReference type="EMBL" id="CAE1324286.1"/>
    </source>
</evidence>
<dbReference type="AlphaFoldDB" id="A0A812EHX1"/>
<accession>A0A812EHX1</accession>
<feature type="transmembrane region" description="Helical" evidence="1">
    <location>
        <begin position="128"/>
        <end position="146"/>
    </location>
</feature>
<comment type="caution">
    <text evidence="2">The sequence shown here is derived from an EMBL/GenBank/DDBJ whole genome shotgun (WGS) entry which is preliminary data.</text>
</comment>
<organism evidence="2 3">
    <name type="scientific">Acanthosepion pharaonis</name>
    <name type="common">Pharaoh cuttlefish</name>
    <name type="synonym">Sepia pharaonis</name>
    <dbReference type="NCBI Taxonomy" id="158019"/>
    <lineage>
        <taxon>Eukaryota</taxon>
        <taxon>Metazoa</taxon>
        <taxon>Spiralia</taxon>
        <taxon>Lophotrochozoa</taxon>
        <taxon>Mollusca</taxon>
        <taxon>Cephalopoda</taxon>
        <taxon>Coleoidea</taxon>
        <taxon>Decapodiformes</taxon>
        <taxon>Sepiida</taxon>
        <taxon>Sepiina</taxon>
        <taxon>Sepiidae</taxon>
        <taxon>Acanthosepion</taxon>
    </lineage>
</organism>
<feature type="transmembrane region" description="Helical" evidence="1">
    <location>
        <begin position="103"/>
        <end position="121"/>
    </location>
</feature>
<keyword evidence="1" id="KW-0812">Transmembrane</keyword>
<feature type="transmembrane region" description="Helical" evidence="1">
    <location>
        <begin position="81"/>
        <end position="97"/>
    </location>
</feature>
<keyword evidence="1" id="KW-1133">Transmembrane helix</keyword>
<keyword evidence="3" id="KW-1185">Reference proteome</keyword>
<protein>
    <submittedName>
        <fullName evidence="2">Uncharacterized protein</fullName>
    </submittedName>
</protein>
<gene>
    <name evidence="2" type="ORF">SPHA_74097</name>
</gene>
<dbReference type="EMBL" id="CAHIKZ030005407">
    <property type="protein sequence ID" value="CAE1324286.1"/>
    <property type="molecule type" value="Genomic_DNA"/>
</dbReference>
<keyword evidence="1" id="KW-0472">Membrane</keyword>